<accession>A0A4U1CK25</accession>
<proteinExistence type="inferred from homology"/>
<dbReference type="AlphaFoldDB" id="A0A4U1CK25"/>
<dbReference type="PANTHER" id="PTHR46522:SF1">
    <property type="entry name" value="INACTIVE CYTIDINE MONOPHOSPHATE-N-ACETYLNEURAMINIC ACID HYDROXYLASE"/>
    <property type="match status" value="1"/>
</dbReference>
<dbReference type="OrthoDB" id="5657199at2"/>
<evidence type="ECO:0000313" key="2">
    <source>
        <dbReference type="EMBL" id="TKC07182.1"/>
    </source>
</evidence>
<dbReference type="Gene3D" id="3.60.15.10">
    <property type="entry name" value="Ribonuclease Z/Hydroxyacylglutathione hydrolase-like"/>
    <property type="match status" value="1"/>
</dbReference>
<dbReference type="Proteomes" id="UP000307244">
    <property type="component" value="Unassembled WGS sequence"/>
</dbReference>
<sequence>MIEISYINHASVLISIDNIKLLVDPWFTGFCFDEGWGLRYHNTLDIELATMATHLWISHFHSDHYHLRTLKRILNANPEIILIANQSFNFSFDQVGRKIGFKNIICFHERKKMKITDHISLVRYPTTGIDNMLLIESDYGNILNYNDCNLSGWAQKQLAKKIGPVDIFMSNFNHAGKLLVSPPINHLDIKNKLKKNFVDNFKNFNPHYVFPFASYHYYRAMESLDQNESMLDVTDLIPLQSNILNVKVGDTVKYSKSAVEIISETGYVKKNEIDSLKRKTSVNLDILLPYAEKYLINLRKNFGLFVYTLPDLFIKVTDLDIIVKFSASKGLRKINHGKHHIEAHSTALANWFNDVYGTDSFVVGAHFKISSNNKIPLKWQIIFGILIDNKLSIKHLFSMLFSRKGLEFLLNRREEIVGILLERKLSADYHD</sequence>
<dbReference type="Pfam" id="PF13483">
    <property type="entry name" value="Lactamase_B_3"/>
    <property type="match status" value="1"/>
</dbReference>
<dbReference type="GO" id="GO:0030338">
    <property type="term" value="F:CMP-N-acetylneuraminate monooxygenase activity"/>
    <property type="evidence" value="ECO:0007669"/>
    <property type="project" value="TreeGrafter"/>
</dbReference>
<name>A0A4U1CK25_9SPHI</name>
<dbReference type="InterPro" id="IPR027033">
    <property type="entry name" value="Cnh"/>
</dbReference>
<dbReference type="InterPro" id="IPR036866">
    <property type="entry name" value="RibonucZ/Hydroxyglut_hydro"/>
</dbReference>
<dbReference type="GO" id="GO:0005737">
    <property type="term" value="C:cytoplasm"/>
    <property type="evidence" value="ECO:0007669"/>
    <property type="project" value="TreeGrafter"/>
</dbReference>
<dbReference type="SUPFAM" id="SSF56281">
    <property type="entry name" value="Metallo-hydrolase/oxidoreductase"/>
    <property type="match status" value="1"/>
</dbReference>
<evidence type="ECO:0008006" key="4">
    <source>
        <dbReference type="Google" id="ProtNLM"/>
    </source>
</evidence>
<evidence type="ECO:0000256" key="1">
    <source>
        <dbReference type="ARBA" id="ARBA00010303"/>
    </source>
</evidence>
<comment type="similarity">
    <text evidence="1">Belongs to the CMP-Neu5Ac hydroxylase family.</text>
</comment>
<evidence type="ECO:0000313" key="3">
    <source>
        <dbReference type="Proteomes" id="UP000307244"/>
    </source>
</evidence>
<gene>
    <name evidence="2" type="ORF">FA047_07955</name>
</gene>
<comment type="caution">
    <text evidence="2">The sequence shown here is derived from an EMBL/GenBank/DDBJ whole genome shotgun (WGS) entry which is preliminary data.</text>
</comment>
<keyword evidence="3" id="KW-1185">Reference proteome</keyword>
<organism evidence="2 3">
    <name type="scientific">Pedobacter frigoris</name>
    <dbReference type="NCBI Taxonomy" id="2571272"/>
    <lineage>
        <taxon>Bacteria</taxon>
        <taxon>Pseudomonadati</taxon>
        <taxon>Bacteroidota</taxon>
        <taxon>Sphingobacteriia</taxon>
        <taxon>Sphingobacteriales</taxon>
        <taxon>Sphingobacteriaceae</taxon>
        <taxon>Pedobacter</taxon>
    </lineage>
</organism>
<dbReference type="GO" id="GO:0046381">
    <property type="term" value="P:CMP-N-acetylneuraminate metabolic process"/>
    <property type="evidence" value="ECO:0007669"/>
    <property type="project" value="TreeGrafter"/>
</dbReference>
<protein>
    <recommendedName>
        <fullName evidence="4">MBL fold metallo-hydrolase</fullName>
    </recommendedName>
</protein>
<reference evidence="2 3" key="1">
    <citation type="submission" date="2019-04" db="EMBL/GenBank/DDBJ databases">
        <title>Pedobacter sp. RP-3-15 sp. nov., isolated from Arctic soil.</title>
        <authorList>
            <person name="Dahal R.H."/>
            <person name="Kim D.-U."/>
        </authorList>
    </citation>
    <scope>NUCLEOTIDE SEQUENCE [LARGE SCALE GENOMIC DNA]</scope>
    <source>
        <strain evidence="2 3">RP-3-15</strain>
    </source>
</reference>
<dbReference type="EMBL" id="SWBQ01000002">
    <property type="protein sequence ID" value="TKC07182.1"/>
    <property type="molecule type" value="Genomic_DNA"/>
</dbReference>
<dbReference type="PANTHER" id="PTHR46522">
    <property type="entry name" value="CYTIDINE MONOPHOSPHATE-N-ACETYLNEURAMINIC ACID HYDROXYLASE"/>
    <property type="match status" value="1"/>
</dbReference>
<dbReference type="RefSeq" id="WP_136835449.1">
    <property type="nucleotide sequence ID" value="NZ_SWBQ01000002.1"/>
</dbReference>